<keyword evidence="1" id="KW-1133">Transmembrane helix</keyword>
<protein>
    <submittedName>
        <fullName evidence="2">Uncharacterized protein</fullName>
    </submittedName>
</protein>
<keyword evidence="1" id="KW-0472">Membrane</keyword>
<gene>
    <name evidence="2" type="ORF">SDC9_120934</name>
</gene>
<dbReference type="AlphaFoldDB" id="A0A645CAJ3"/>
<feature type="transmembrane region" description="Helical" evidence="1">
    <location>
        <begin position="117"/>
        <end position="135"/>
    </location>
</feature>
<name>A0A645CAJ3_9ZZZZ</name>
<evidence type="ECO:0000256" key="1">
    <source>
        <dbReference type="SAM" id="Phobius"/>
    </source>
</evidence>
<organism evidence="2">
    <name type="scientific">bioreactor metagenome</name>
    <dbReference type="NCBI Taxonomy" id="1076179"/>
    <lineage>
        <taxon>unclassified sequences</taxon>
        <taxon>metagenomes</taxon>
        <taxon>ecological metagenomes</taxon>
    </lineage>
</organism>
<reference evidence="2" key="1">
    <citation type="submission" date="2019-08" db="EMBL/GenBank/DDBJ databases">
        <authorList>
            <person name="Kucharzyk K."/>
            <person name="Murdoch R.W."/>
            <person name="Higgins S."/>
            <person name="Loffler F."/>
        </authorList>
    </citation>
    <scope>NUCLEOTIDE SEQUENCE</scope>
</reference>
<feature type="transmembrane region" description="Helical" evidence="1">
    <location>
        <begin position="147"/>
        <end position="172"/>
    </location>
</feature>
<keyword evidence="1" id="KW-0812">Transmembrane</keyword>
<dbReference type="EMBL" id="VSSQ01025663">
    <property type="protein sequence ID" value="MPM73949.1"/>
    <property type="molecule type" value="Genomic_DNA"/>
</dbReference>
<sequence length="182" mass="21368">MRFFGNSVLSILTKLASGYWHVSDTQTGYATISLAALEAIDIYDIYRYYGYPNDMLVKLNIAYCTVSEVRIKPVYHIGEQSKMKIRKVVRKVSWLLLKLFFYRLWKKYLFRDFHPLFLLYHLSFLLLLCAIPYAGKIIYYAVSGRTVGTLPVLAFLFLSVTGLQAMFFAMWMDMQDNERLYQ</sequence>
<comment type="caution">
    <text evidence="2">The sequence shown here is derived from an EMBL/GenBank/DDBJ whole genome shotgun (WGS) entry which is preliminary data.</text>
</comment>
<proteinExistence type="predicted"/>
<accession>A0A645CAJ3</accession>
<evidence type="ECO:0000313" key="2">
    <source>
        <dbReference type="EMBL" id="MPM73949.1"/>
    </source>
</evidence>